<evidence type="ECO:0000313" key="4">
    <source>
        <dbReference type="EMBL" id="BCS23236.1"/>
    </source>
</evidence>
<organism evidence="4 5">
    <name type="scientific">Aspergillus puulaauensis</name>
    <dbReference type="NCBI Taxonomy" id="1220207"/>
    <lineage>
        <taxon>Eukaryota</taxon>
        <taxon>Fungi</taxon>
        <taxon>Dikarya</taxon>
        <taxon>Ascomycota</taxon>
        <taxon>Pezizomycotina</taxon>
        <taxon>Eurotiomycetes</taxon>
        <taxon>Eurotiomycetidae</taxon>
        <taxon>Eurotiales</taxon>
        <taxon>Aspergillaceae</taxon>
        <taxon>Aspergillus</taxon>
    </lineage>
</organism>
<comment type="similarity">
    <text evidence="1">Belongs to the IFRD family.</text>
</comment>
<dbReference type="RefSeq" id="XP_041555430.1">
    <property type="nucleotide sequence ID" value="XM_041702668.1"/>
</dbReference>
<dbReference type="OrthoDB" id="18978at2759"/>
<evidence type="ECO:0000256" key="1">
    <source>
        <dbReference type="ARBA" id="ARBA00008828"/>
    </source>
</evidence>
<dbReference type="GeneID" id="64973241"/>
<dbReference type="PANTHER" id="PTHR12354">
    <property type="entry name" value="INTERFERON-RELATED DEVELOPMENTAL REGULATOR"/>
    <property type="match status" value="1"/>
</dbReference>
<feature type="domain" description="Interferon-related developmental regulator N-terminal" evidence="3">
    <location>
        <begin position="77"/>
        <end position="379"/>
    </location>
</feature>
<evidence type="ECO:0000313" key="5">
    <source>
        <dbReference type="Proteomes" id="UP000654913"/>
    </source>
</evidence>
<feature type="region of interest" description="Disordered" evidence="2">
    <location>
        <begin position="1"/>
        <end position="63"/>
    </location>
</feature>
<sequence length="488" mass="54964">MPDLRRQVLESGKTMSRKAASREGSGRTSRTNSAKNSRQSSRNASRQASDDEDAGNLSDDTAVSLGSLDDLENADLENNNDNDDNDDKNDNWTQELDEVIDDILDRKRSSTFGREETYATFCRLSKFHFVEESIRRRVPDLLAAFIRSIKSGASERESVLALRALGLVTITASDDTIFDSVEPLLTRIIRDSPSSEIKTAAIYCLGTCTMFGGAGDDDIQDQMTFLLDIVASDGQSIDAQGSSTCVCAVLQIWGFMATEIEDLENESEDSIQIFMEQLTGNDPNVQIAAGQNIALLYEKSYTPQEDSDDEDEEEDKDYDSEDEKENLRGPKLIKRYDPYHNTPELERQLQSLATVHTRRLSKRDKKNLHNNFASISTTVADPRRGPMYSSAIDHETNRHYGSKLTVKIGRQGIMHIDRWWKWIRLNALRRVLQGGFAIHYFEGNLAVLDSLPVVMVRVEDEPPDRSVFKKAAKMRNSLRWKAAHSDSD</sequence>
<dbReference type="PANTHER" id="PTHR12354:SF1">
    <property type="entry name" value="INTERFERON-RELATED DEVELOPMENTAL REGULATOR 1"/>
    <property type="match status" value="1"/>
</dbReference>
<evidence type="ECO:0000256" key="2">
    <source>
        <dbReference type="SAM" id="MobiDB-lite"/>
    </source>
</evidence>
<feature type="compositionally biased region" description="Acidic residues" evidence="2">
    <location>
        <begin position="305"/>
        <end position="324"/>
    </location>
</feature>
<feature type="region of interest" description="Disordered" evidence="2">
    <location>
        <begin position="301"/>
        <end position="330"/>
    </location>
</feature>
<dbReference type="InterPro" id="IPR016024">
    <property type="entry name" value="ARM-type_fold"/>
</dbReference>
<dbReference type="Proteomes" id="UP000654913">
    <property type="component" value="Chromosome 3"/>
</dbReference>
<reference evidence="4" key="1">
    <citation type="submission" date="2021-01" db="EMBL/GenBank/DDBJ databases">
        <authorList>
            <consortium name="Aspergillus puulaauensis MK2 genome sequencing consortium"/>
            <person name="Kazuki M."/>
            <person name="Futagami T."/>
        </authorList>
    </citation>
    <scope>NUCLEOTIDE SEQUENCE</scope>
    <source>
        <strain evidence="4">MK2</strain>
    </source>
</reference>
<dbReference type="InterPro" id="IPR039777">
    <property type="entry name" value="IFRD"/>
</dbReference>
<dbReference type="KEGG" id="apuu:APUU_31461A"/>
<feature type="compositionally biased region" description="Acidic residues" evidence="2">
    <location>
        <begin position="72"/>
        <end position="87"/>
    </location>
</feature>
<dbReference type="InterPro" id="IPR007701">
    <property type="entry name" value="Interferon-rel_develop_reg_N"/>
</dbReference>
<feature type="compositionally biased region" description="Low complexity" evidence="2">
    <location>
        <begin position="32"/>
        <end position="47"/>
    </location>
</feature>
<dbReference type="InterPro" id="IPR011989">
    <property type="entry name" value="ARM-like"/>
</dbReference>
<accession>A0A7R7XKN6</accession>
<dbReference type="SUPFAM" id="SSF48371">
    <property type="entry name" value="ARM repeat"/>
    <property type="match status" value="1"/>
</dbReference>
<keyword evidence="5" id="KW-1185">Reference proteome</keyword>
<dbReference type="EMBL" id="AP024445">
    <property type="protein sequence ID" value="BCS23236.1"/>
    <property type="molecule type" value="Genomic_DNA"/>
</dbReference>
<evidence type="ECO:0000259" key="3">
    <source>
        <dbReference type="Pfam" id="PF05004"/>
    </source>
</evidence>
<protein>
    <recommendedName>
        <fullName evidence="3">Interferon-related developmental regulator N-terminal domain-containing protein</fullName>
    </recommendedName>
</protein>
<gene>
    <name evidence="4" type="ORF">APUU_31461A</name>
</gene>
<proteinExistence type="inferred from homology"/>
<dbReference type="AlphaFoldDB" id="A0A7R7XKN6"/>
<dbReference type="Pfam" id="PF05004">
    <property type="entry name" value="IFRD"/>
    <property type="match status" value="1"/>
</dbReference>
<name>A0A7R7XKN6_9EURO</name>
<dbReference type="Gene3D" id="1.25.10.10">
    <property type="entry name" value="Leucine-rich Repeat Variant"/>
    <property type="match status" value="1"/>
</dbReference>
<feature type="region of interest" description="Disordered" evidence="2">
    <location>
        <begin position="72"/>
        <end position="91"/>
    </location>
</feature>
<reference evidence="4" key="2">
    <citation type="submission" date="2021-02" db="EMBL/GenBank/DDBJ databases">
        <title>Aspergillus puulaauensis MK2 genome sequence.</title>
        <authorList>
            <person name="Futagami T."/>
            <person name="Mori K."/>
            <person name="Kadooka C."/>
            <person name="Tanaka T."/>
        </authorList>
    </citation>
    <scope>NUCLEOTIDE SEQUENCE</scope>
    <source>
        <strain evidence="4">MK2</strain>
    </source>
</reference>